<evidence type="ECO:0000256" key="1">
    <source>
        <dbReference type="ARBA" id="ARBA00001974"/>
    </source>
</evidence>
<dbReference type="PROSITE" id="PS51387">
    <property type="entry name" value="FAD_PCMH"/>
    <property type="match status" value="1"/>
</dbReference>
<evidence type="ECO:0000313" key="8">
    <source>
        <dbReference type="Proteomes" id="UP000054248"/>
    </source>
</evidence>
<dbReference type="Gene3D" id="3.30.43.10">
    <property type="entry name" value="Uridine Diphospho-n-acetylenolpyruvylglucosamine Reductase, domain 2"/>
    <property type="match status" value="1"/>
</dbReference>
<keyword evidence="5" id="KW-0560">Oxidoreductase</keyword>
<dbReference type="STRING" id="1051891.A0A0C3QD69"/>
<feature type="domain" description="FAD-binding PCMH-type" evidence="6">
    <location>
        <begin position="43"/>
        <end position="213"/>
    </location>
</feature>
<name>A0A0C3QD69_9AGAM</name>
<dbReference type="InterPro" id="IPR016169">
    <property type="entry name" value="FAD-bd_PCMH_sub2"/>
</dbReference>
<dbReference type="Pfam" id="PF08031">
    <property type="entry name" value="BBE"/>
    <property type="match status" value="1"/>
</dbReference>
<proteinExistence type="inferred from homology"/>
<dbReference type="InterPro" id="IPR012951">
    <property type="entry name" value="BBE"/>
</dbReference>
<comment type="similarity">
    <text evidence="2">Belongs to the oxygen-dependent FAD-linked oxidoreductase family.</text>
</comment>
<dbReference type="InterPro" id="IPR006094">
    <property type="entry name" value="Oxid_FAD_bind_N"/>
</dbReference>
<organism evidence="7 8">
    <name type="scientific">Tulasnella calospora MUT 4182</name>
    <dbReference type="NCBI Taxonomy" id="1051891"/>
    <lineage>
        <taxon>Eukaryota</taxon>
        <taxon>Fungi</taxon>
        <taxon>Dikarya</taxon>
        <taxon>Basidiomycota</taxon>
        <taxon>Agaricomycotina</taxon>
        <taxon>Agaricomycetes</taxon>
        <taxon>Cantharellales</taxon>
        <taxon>Tulasnellaceae</taxon>
        <taxon>Tulasnella</taxon>
    </lineage>
</organism>
<evidence type="ECO:0000256" key="2">
    <source>
        <dbReference type="ARBA" id="ARBA00005466"/>
    </source>
</evidence>
<dbReference type="HOGENOM" id="CLU_018354_10_0_1"/>
<accession>A0A0C3QD69</accession>
<dbReference type="InterPro" id="IPR036318">
    <property type="entry name" value="FAD-bd_PCMH-like_sf"/>
</dbReference>
<dbReference type="Gene3D" id="3.30.465.10">
    <property type="match status" value="1"/>
</dbReference>
<sequence>MAEESTGFASISAESLVNFRQRVKGTVSQPGDPEYNLSKWAPNSIKPSKVIVTPAVVEDIAEAVKFARAQGLTLGVRGGGHSSSTASATDGLLIDMRNMTLIRIDEPAKLAHIEAGARTNEVEAATIKHGLGACVGACSQVSVGGYILSGGVGYSTGTYGLAADNLVAATVVLATGEIARASESENPDLFWALRGGGSNFGVVSEVVVRLHPQRPDAYAIAYFYIPDKLPEVVEAIRQWLAVRKGHEAVQLRFSLDMEGKPVVIVTGVSNSTQEGGEKAFNRFRDIGPVKAINVQVPWQEVSNLANAANEIPGNKLCVGAHIDVFDFEQAKKAYDALMELAKSAPFSIVIYEFYAFDKVASVPVESAAFSQRDDFVNVICGVFWMGEEFSPQARDECLKLKKVVSGSSSTKAQESLGYVNTADIFSTLNETDDYARKLFGPNYARLQQVKRKYDPDMVFDRWFAIRPAT</sequence>
<dbReference type="EMBL" id="KN823083">
    <property type="protein sequence ID" value="KIO23501.1"/>
    <property type="molecule type" value="Genomic_DNA"/>
</dbReference>
<evidence type="ECO:0000256" key="4">
    <source>
        <dbReference type="ARBA" id="ARBA00022827"/>
    </source>
</evidence>
<evidence type="ECO:0000256" key="3">
    <source>
        <dbReference type="ARBA" id="ARBA00022630"/>
    </source>
</evidence>
<keyword evidence="3" id="KW-0285">Flavoprotein</keyword>
<dbReference type="AlphaFoldDB" id="A0A0C3QD69"/>
<dbReference type="PANTHER" id="PTHR42973:SF39">
    <property type="entry name" value="FAD-BINDING PCMH-TYPE DOMAIN-CONTAINING PROTEIN"/>
    <property type="match status" value="1"/>
</dbReference>
<dbReference type="GO" id="GO:0071949">
    <property type="term" value="F:FAD binding"/>
    <property type="evidence" value="ECO:0007669"/>
    <property type="project" value="InterPro"/>
</dbReference>
<keyword evidence="4" id="KW-0274">FAD</keyword>
<dbReference type="InterPro" id="IPR016167">
    <property type="entry name" value="FAD-bd_PCMH_sub1"/>
</dbReference>
<protein>
    <recommendedName>
        <fullName evidence="6">FAD-binding PCMH-type domain-containing protein</fullName>
    </recommendedName>
</protein>
<dbReference type="Gene3D" id="3.40.462.20">
    <property type="match status" value="1"/>
</dbReference>
<dbReference type="InterPro" id="IPR050416">
    <property type="entry name" value="FAD-linked_Oxidoreductase"/>
</dbReference>
<keyword evidence="8" id="KW-1185">Reference proteome</keyword>
<evidence type="ECO:0000313" key="7">
    <source>
        <dbReference type="EMBL" id="KIO23501.1"/>
    </source>
</evidence>
<dbReference type="PANTHER" id="PTHR42973">
    <property type="entry name" value="BINDING OXIDOREDUCTASE, PUTATIVE (AFU_ORTHOLOGUE AFUA_1G17690)-RELATED"/>
    <property type="match status" value="1"/>
</dbReference>
<dbReference type="InterPro" id="IPR016166">
    <property type="entry name" value="FAD-bd_PCMH"/>
</dbReference>
<reference evidence="8" key="2">
    <citation type="submission" date="2015-01" db="EMBL/GenBank/DDBJ databases">
        <title>Evolutionary Origins and Diversification of the Mycorrhizal Mutualists.</title>
        <authorList>
            <consortium name="DOE Joint Genome Institute"/>
            <consortium name="Mycorrhizal Genomics Consortium"/>
            <person name="Kohler A."/>
            <person name="Kuo A."/>
            <person name="Nagy L.G."/>
            <person name="Floudas D."/>
            <person name="Copeland A."/>
            <person name="Barry K.W."/>
            <person name="Cichocki N."/>
            <person name="Veneault-Fourrey C."/>
            <person name="LaButti K."/>
            <person name="Lindquist E.A."/>
            <person name="Lipzen A."/>
            <person name="Lundell T."/>
            <person name="Morin E."/>
            <person name="Murat C."/>
            <person name="Riley R."/>
            <person name="Ohm R."/>
            <person name="Sun H."/>
            <person name="Tunlid A."/>
            <person name="Henrissat B."/>
            <person name="Grigoriev I.V."/>
            <person name="Hibbett D.S."/>
            <person name="Martin F."/>
        </authorList>
    </citation>
    <scope>NUCLEOTIDE SEQUENCE [LARGE SCALE GENOMIC DNA]</scope>
    <source>
        <strain evidence="8">MUT 4182</strain>
    </source>
</reference>
<comment type="cofactor">
    <cofactor evidence="1">
        <name>FAD</name>
        <dbReference type="ChEBI" id="CHEBI:57692"/>
    </cofactor>
</comment>
<gene>
    <name evidence="7" type="ORF">M407DRAFT_27027</name>
</gene>
<dbReference type="GO" id="GO:0016491">
    <property type="term" value="F:oxidoreductase activity"/>
    <property type="evidence" value="ECO:0007669"/>
    <property type="project" value="UniProtKB-KW"/>
</dbReference>
<dbReference type="Pfam" id="PF01565">
    <property type="entry name" value="FAD_binding_4"/>
    <property type="match status" value="1"/>
</dbReference>
<dbReference type="Proteomes" id="UP000054248">
    <property type="component" value="Unassembled WGS sequence"/>
</dbReference>
<evidence type="ECO:0000256" key="5">
    <source>
        <dbReference type="ARBA" id="ARBA00023002"/>
    </source>
</evidence>
<dbReference type="SUPFAM" id="SSF56176">
    <property type="entry name" value="FAD-binding/transporter-associated domain-like"/>
    <property type="match status" value="1"/>
</dbReference>
<dbReference type="OrthoDB" id="415825at2759"/>
<reference evidence="7 8" key="1">
    <citation type="submission" date="2014-04" db="EMBL/GenBank/DDBJ databases">
        <authorList>
            <consortium name="DOE Joint Genome Institute"/>
            <person name="Kuo A."/>
            <person name="Girlanda M."/>
            <person name="Perotto S."/>
            <person name="Kohler A."/>
            <person name="Nagy L.G."/>
            <person name="Floudas D."/>
            <person name="Copeland A."/>
            <person name="Barry K.W."/>
            <person name="Cichocki N."/>
            <person name="Veneault-Fourrey C."/>
            <person name="LaButti K."/>
            <person name="Lindquist E.A."/>
            <person name="Lipzen A."/>
            <person name="Lundell T."/>
            <person name="Morin E."/>
            <person name="Murat C."/>
            <person name="Sun H."/>
            <person name="Tunlid A."/>
            <person name="Henrissat B."/>
            <person name="Grigoriev I.V."/>
            <person name="Hibbett D.S."/>
            <person name="Martin F."/>
            <person name="Nordberg H.P."/>
            <person name="Cantor M.N."/>
            <person name="Hua S.X."/>
        </authorList>
    </citation>
    <scope>NUCLEOTIDE SEQUENCE [LARGE SCALE GENOMIC DNA]</scope>
    <source>
        <strain evidence="7 8">MUT 4182</strain>
    </source>
</reference>
<evidence type="ECO:0000259" key="6">
    <source>
        <dbReference type="PROSITE" id="PS51387"/>
    </source>
</evidence>